<dbReference type="EMBL" id="CAICTM010001274">
    <property type="protein sequence ID" value="CAB9522192.1"/>
    <property type="molecule type" value="Genomic_DNA"/>
</dbReference>
<reference evidence="2" key="1">
    <citation type="submission" date="2020-06" db="EMBL/GenBank/DDBJ databases">
        <authorList>
            <consortium name="Plant Systems Biology data submission"/>
        </authorList>
    </citation>
    <scope>NUCLEOTIDE SEQUENCE</scope>
    <source>
        <strain evidence="2">D6</strain>
    </source>
</reference>
<dbReference type="InterPro" id="IPR036397">
    <property type="entry name" value="RNaseH_sf"/>
</dbReference>
<name>A0A9N8HR53_9STRA</name>
<dbReference type="Pfam" id="PF13456">
    <property type="entry name" value="RVT_3"/>
    <property type="match status" value="1"/>
</dbReference>
<dbReference type="SUPFAM" id="SSF53098">
    <property type="entry name" value="Ribonuclease H-like"/>
    <property type="match status" value="1"/>
</dbReference>
<protein>
    <recommendedName>
        <fullName evidence="1">RNase H type-1 domain-containing protein</fullName>
    </recommendedName>
</protein>
<keyword evidence="3" id="KW-1185">Reference proteome</keyword>
<evidence type="ECO:0000313" key="2">
    <source>
        <dbReference type="EMBL" id="CAB9522192.1"/>
    </source>
</evidence>
<comment type="caution">
    <text evidence="2">The sequence shown here is derived from an EMBL/GenBank/DDBJ whole genome shotgun (WGS) entry which is preliminary data.</text>
</comment>
<dbReference type="InterPro" id="IPR012337">
    <property type="entry name" value="RNaseH-like_sf"/>
</dbReference>
<accession>A0A9N8HR53</accession>
<evidence type="ECO:0000313" key="3">
    <source>
        <dbReference type="Proteomes" id="UP001153069"/>
    </source>
</evidence>
<dbReference type="Proteomes" id="UP001153069">
    <property type="component" value="Unassembled WGS sequence"/>
</dbReference>
<dbReference type="AlphaFoldDB" id="A0A9N8HR53"/>
<feature type="domain" description="RNase H type-1" evidence="1">
    <location>
        <begin position="281"/>
        <end position="371"/>
    </location>
</feature>
<proteinExistence type="predicted"/>
<dbReference type="GO" id="GO:0003676">
    <property type="term" value="F:nucleic acid binding"/>
    <property type="evidence" value="ECO:0007669"/>
    <property type="project" value="InterPro"/>
</dbReference>
<dbReference type="InterPro" id="IPR002156">
    <property type="entry name" value="RNaseH_domain"/>
</dbReference>
<dbReference type="GO" id="GO:0004523">
    <property type="term" value="F:RNA-DNA hybrid ribonuclease activity"/>
    <property type="evidence" value="ECO:0007669"/>
    <property type="project" value="InterPro"/>
</dbReference>
<dbReference type="Gene3D" id="3.30.420.10">
    <property type="entry name" value="Ribonuclease H-like superfamily/Ribonuclease H"/>
    <property type="match status" value="1"/>
</dbReference>
<gene>
    <name evidence="2" type="ORF">SEMRO_1276_G258590.1</name>
</gene>
<sequence length="417" mass="47099">MPGVLQATFYSRDQDDFVDRRQHRLAECPRDATPFPICWTLPTMILSSGGHIRSPSGANNNSTNHHQYRSISVHPLIFHDRVANALGVREGDEVLFSFKDAQLASNNQQENLHCYDDSHSDSSSHDDSYNHYNSSYSNIDSSVTASWIRRDGSSSSNNMDDNLIALRVSIAALAPFDVAIDSQHPACNHIFEGTIHYENFGNFLCLTNGSQWKLNEQERVFRAYKTSKDFRCAGMMLQVEGITDYYNQNSDGAGCGFCIHASSPLAHHPRASEQMVQGYRYLGATSNPHEAVFYALLEGLQWVVRLDFGTVWIVGSSEMVFRQIQGNSCCTGTDESYSDNPKTLQLIQQLKDLLEEARHLRIQFKFLTSNETGEATDLATRAIVQQRNETWCHWSTINFQSQRSMPFNKTLARQVSI</sequence>
<organism evidence="2 3">
    <name type="scientific">Seminavis robusta</name>
    <dbReference type="NCBI Taxonomy" id="568900"/>
    <lineage>
        <taxon>Eukaryota</taxon>
        <taxon>Sar</taxon>
        <taxon>Stramenopiles</taxon>
        <taxon>Ochrophyta</taxon>
        <taxon>Bacillariophyta</taxon>
        <taxon>Bacillariophyceae</taxon>
        <taxon>Bacillariophycidae</taxon>
        <taxon>Naviculales</taxon>
        <taxon>Naviculaceae</taxon>
        <taxon>Seminavis</taxon>
    </lineage>
</organism>
<evidence type="ECO:0000259" key="1">
    <source>
        <dbReference type="Pfam" id="PF13456"/>
    </source>
</evidence>